<evidence type="ECO:0000313" key="3">
    <source>
        <dbReference type="EMBL" id="APG23757.1"/>
    </source>
</evidence>
<organism evidence="3 4">
    <name type="scientific">Syntrophotalea acetylenica</name>
    <name type="common">Pelobacter acetylenicus</name>
    <dbReference type="NCBI Taxonomy" id="29542"/>
    <lineage>
        <taxon>Bacteria</taxon>
        <taxon>Pseudomonadati</taxon>
        <taxon>Thermodesulfobacteriota</taxon>
        <taxon>Desulfuromonadia</taxon>
        <taxon>Desulfuromonadales</taxon>
        <taxon>Syntrophotaleaceae</taxon>
        <taxon>Syntrophotalea</taxon>
    </lineage>
</organism>
<protein>
    <recommendedName>
        <fullName evidence="2">DUF1638 domain-containing protein</fullName>
    </recommendedName>
</protein>
<sequence length="232" mass="25700">MRLGVIACTALKPELERLLAPLPEVSRVIYLEAALHNHPQNMRQRLKAEIRALAPLVDAIFLGYGFCRSLRGLEREFDVPVILPQIDDCISLLLTPQRHAEEIRREAGTWFMPPGYAEVSAQMVIEALNLDRLARHGKDPMAMARRLFTHYRRGLFIDTGVGDRQALLAGARRFCEDFNLTLETTTANTRLLEFWLGKARAAAAQAAKGRRAGQSAAGKDGPALPGVGDVSF</sequence>
<dbReference type="InterPro" id="IPR012437">
    <property type="entry name" value="DUF1638"/>
</dbReference>
<gene>
    <name evidence="3" type="ORF">A7E75_01015</name>
</gene>
<evidence type="ECO:0000313" key="4">
    <source>
        <dbReference type="Proteomes" id="UP000182264"/>
    </source>
</evidence>
<evidence type="ECO:0000259" key="2">
    <source>
        <dbReference type="Pfam" id="PF07796"/>
    </source>
</evidence>
<feature type="domain" description="DUF1638" evidence="2">
    <location>
        <begin position="31"/>
        <end position="193"/>
    </location>
</feature>
<evidence type="ECO:0000256" key="1">
    <source>
        <dbReference type="SAM" id="MobiDB-lite"/>
    </source>
</evidence>
<accession>A0A1L3GCX0</accession>
<dbReference type="AlphaFoldDB" id="A0A1L3GCX0"/>
<dbReference type="Pfam" id="PF07796">
    <property type="entry name" value="DUF1638"/>
    <property type="match status" value="1"/>
</dbReference>
<keyword evidence="4" id="KW-1185">Reference proteome</keyword>
<reference evidence="3 4" key="1">
    <citation type="journal article" date="2017" name="Genome Announc.">
        <title>Complete Genome Sequences of Two Acetylene-Fermenting Pelobacter acetylenicus Strains.</title>
        <authorList>
            <person name="Sutton J.M."/>
            <person name="Baesman S.M."/>
            <person name="Fierst J.L."/>
            <person name="Poret-Peterson A.T."/>
            <person name="Oremland R.S."/>
            <person name="Dunlap D.S."/>
            <person name="Akob D.M."/>
        </authorList>
    </citation>
    <scope>NUCLEOTIDE SEQUENCE [LARGE SCALE GENOMIC DNA]</scope>
    <source>
        <strain evidence="3 4">DSM 3247</strain>
    </source>
</reference>
<name>A0A1L3GCX0_SYNAC</name>
<dbReference type="KEGG" id="pace:A6070_09625"/>
<dbReference type="STRING" id="29542.A6070_09625"/>
<feature type="region of interest" description="Disordered" evidence="1">
    <location>
        <begin position="211"/>
        <end position="232"/>
    </location>
</feature>
<dbReference type="Proteomes" id="UP000182264">
    <property type="component" value="Chromosome"/>
</dbReference>
<dbReference type="OrthoDB" id="9787351at2"/>
<proteinExistence type="predicted"/>
<dbReference type="EMBL" id="CP015518">
    <property type="protein sequence ID" value="APG23757.1"/>
    <property type="molecule type" value="Genomic_DNA"/>
</dbReference>
<dbReference type="RefSeq" id="WP_072285567.1">
    <property type="nucleotide sequence ID" value="NZ_CP015455.1"/>
</dbReference>